<dbReference type="Gene3D" id="2.30.29.30">
    <property type="entry name" value="Pleckstrin-homology domain (PH domain)/Phosphotyrosine-binding domain (PTB)"/>
    <property type="match status" value="1"/>
</dbReference>
<keyword evidence="12" id="KW-1133">Transmembrane helix</keyword>
<dbReference type="GO" id="GO:0003729">
    <property type="term" value="F:mRNA binding"/>
    <property type="evidence" value="ECO:0007669"/>
    <property type="project" value="TreeGrafter"/>
</dbReference>
<keyword evidence="6" id="KW-0378">Hydrolase</keyword>
<dbReference type="InterPro" id="IPR011993">
    <property type="entry name" value="PH-like_dom_sf"/>
</dbReference>
<evidence type="ECO:0000256" key="3">
    <source>
        <dbReference type="ARBA" id="ARBA00008778"/>
    </source>
</evidence>
<accession>A0A8B9LHR0</accession>
<evidence type="ECO:0000313" key="13">
    <source>
        <dbReference type="Ensembl" id="ENSAMXP00005050475.1"/>
    </source>
</evidence>
<dbReference type="EC" id="3.6.1.62" evidence="9"/>
<dbReference type="Pfam" id="PF06058">
    <property type="entry name" value="DCP1"/>
    <property type="match status" value="1"/>
</dbReference>
<dbReference type="InterPro" id="IPR010334">
    <property type="entry name" value="Dcp1"/>
</dbReference>
<dbReference type="SUPFAM" id="SSF50729">
    <property type="entry name" value="PH domain-like"/>
    <property type="match status" value="1"/>
</dbReference>
<reference evidence="13" key="1">
    <citation type="submission" date="2025-08" db="UniProtKB">
        <authorList>
            <consortium name="Ensembl"/>
        </authorList>
    </citation>
    <scope>IDENTIFICATION</scope>
</reference>
<evidence type="ECO:0000256" key="11">
    <source>
        <dbReference type="SAM" id="MobiDB-lite"/>
    </source>
</evidence>
<dbReference type="GO" id="GO:0005634">
    <property type="term" value="C:nucleus"/>
    <property type="evidence" value="ECO:0007669"/>
    <property type="project" value="UniProtKB-SubCell"/>
</dbReference>
<dbReference type="GO" id="GO:0000184">
    <property type="term" value="P:nuclear-transcribed mRNA catabolic process, nonsense-mediated decay"/>
    <property type="evidence" value="ECO:0007669"/>
    <property type="project" value="UniProtKB-KW"/>
</dbReference>
<keyword evidence="7" id="KW-0866">Nonsense-mediated mRNA decay</keyword>
<evidence type="ECO:0000256" key="1">
    <source>
        <dbReference type="ARBA" id="ARBA00004123"/>
    </source>
</evidence>
<dbReference type="CDD" id="cd09804">
    <property type="entry name" value="Dcp1"/>
    <property type="match status" value="1"/>
</dbReference>
<keyword evidence="12" id="KW-0812">Transmembrane</keyword>
<dbReference type="PANTHER" id="PTHR16290:SF4">
    <property type="entry name" value="MRNA-DECAPPING ENZYME 1A"/>
    <property type="match status" value="1"/>
</dbReference>
<evidence type="ECO:0000256" key="4">
    <source>
        <dbReference type="ARBA" id="ARBA00022490"/>
    </source>
</evidence>
<evidence type="ECO:0000256" key="2">
    <source>
        <dbReference type="ARBA" id="ARBA00004496"/>
    </source>
</evidence>
<evidence type="ECO:0000256" key="12">
    <source>
        <dbReference type="SAM" id="Phobius"/>
    </source>
</evidence>
<dbReference type="GO" id="GO:0008047">
    <property type="term" value="F:enzyme activator activity"/>
    <property type="evidence" value="ECO:0007669"/>
    <property type="project" value="InterPro"/>
</dbReference>
<evidence type="ECO:0000256" key="8">
    <source>
        <dbReference type="ARBA" id="ARBA00023242"/>
    </source>
</evidence>
<keyword evidence="4" id="KW-0963">Cytoplasm</keyword>
<dbReference type="FunFam" id="2.30.29.30:FF:000097">
    <property type="entry name" value="Putative mRNA-decapping enzyme 1A"/>
    <property type="match status" value="1"/>
</dbReference>
<organism evidence="13 14">
    <name type="scientific">Astyanax mexicanus</name>
    <name type="common">Blind cave fish</name>
    <name type="synonym">Astyanax fasciatus mexicanus</name>
    <dbReference type="NCBI Taxonomy" id="7994"/>
    <lineage>
        <taxon>Eukaryota</taxon>
        <taxon>Metazoa</taxon>
        <taxon>Chordata</taxon>
        <taxon>Craniata</taxon>
        <taxon>Vertebrata</taxon>
        <taxon>Euteleostomi</taxon>
        <taxon>Actinopterygii</taxon>
        <taxon>Neopterygii</taxon>
        <taxon>Teleostei</taxon>
        <taxon>Ostariophysi</taxon>
        <taxon>Characiformes</taxon>
        <taxon>Characoidei</taxon>
        <taxon>Acestrorhamphidae</taxon>
        <taxon>Acestrorhamphinae</taxon>
        <taxon>Astyanax</taxon>
    </lineage>
</organism>
<dbReference type="AlphaFoldDB" id="A0A8B9LHR0"/>
<name>A0A8B9LHR0_ASTMX</name>
<dbReference type="Proteomes" id="UP000694621">
    <property type="component" value="Unplaced"/>
</dbReference>
<feature type="region of interest" description="Disordered" evidence="11">
    <location>
        <begin position="220"/>
        <end position="251"/>
    </location>
</feature>
<evidence type="ECO:0000313" key="14">
    <source>
        <dbReference type="Proteomes" id="UP000694621"/>
    </source>
</evidence>
<dbReference type="GO" id="GO:0000932">
    <property type="term" value="C:P-body"/>
    <property type="evidence" value="ECO:0007669"/>
    <property type="project" value="TreeGrafter"/>
</dbReference>
<comment type="similarity">
    <text evidence="3">Belongs to the DCP1 family.</text>
</comment>
<comment type="catalytic activity">
    <reaction evidence="10">
        <text>a 5'-end (N(7)-methyl 5'-triphosphoguanosine)-ribonucleoside in mRNA + H2O = N(7)-methyl-GDP + a 5'-end phospho-ribonucleoside in mRNA + 2 H(+)</text>
        <dbReference type="Rhea" id="RHEA:67484"/>
        <dbReference type="Rhea" id="RHEA-COMP:15692"/>
        <dbReference type="Rhea" id="RHEA-COMP:17167"/>
        <dbReference type="ChEBI" id="CHEBI:15377"/>
        <dbReference type="ChEBI" id="CHEBI:15378"/>
        <dbReference type="ChEBI" id="CHEBI:63714"/>
        <dbReference type="ChEBI" id="CHEBI:138282"/>
        <dbReference type="ChEBI" id="CHEBI:156461"/>
        <dbReference type="EC" id="3.6.1.62"/>
    </reaction>
    <physiologicalReaction direction="left-to-right" evidence="10">
        <dbReference type="Rhea" id="RHEA:67485"/>
    </physiologicalReaction>
</comment>
<dbReference type="GO" id="GO:0031087">
    <property type="term" value="P:deadenylation-independent decapping of nuclear-transcribed mRNA"/>
    <property type="evidence" value="ECO:0007669"/>
    <property type="project" value="TreeGrafter"/>
</dbReference>
<evidence type="ECO:0000256" key="6">
    <source>
        <dbReference type="ARBA" id="ARBA00022801"/>
    </source>
</evidence>
<protein>
    <recommendedName>
        <fullName evidence="9">5'-(N(7)-methylguanosine 5'-triphospho)-[mRNA] hydrolase</fullName>
        <ecNumber evidence="9">3.6.1.62</ecNumber>
    </recommendedName>
</protein>
<evidence type="ECO:0000256" key="7">
    <source>
        <dbReference type="ARBA" id="ARBA00023161"/>
    </source>
</evidence>
<comment type="subcellular location">
    <subcellularLocation>
        <location evidence="2">Cytoplasm</location>
    </subcellularLocation>
    <subcellularLocation>
        <location evidence="1">Nucleus</location>
    </subcellularLocation>
</comment>
<evidence type="ECO:0000256" key="9">
    <source>
        <dbReference type="ARBA" id="ARBA00026102"/>
    </source>
</evidence>
<evidence type="ECO:0000256" key="5">
    <source>
        <dbReference type="ARBA" id="ARBA00022553"/>
    </source>
</evidence>
<keyword evidence="5" id="KW-0597">Phosphoprotein</keyword>
<proteinExistence type="inferred from homology"/>
<keyword evidence="8" id="KW-0539">Nucleus</keyword>
<dbReference type="GO" id="GO:0140933">
    <property type="term" value="F:5'-(N(7)-methylguanosine 5'-triphospho)-[mRNA] hydrolase activity"/>
    <property type="evidence" value="ECO:0007669"/>
    <property type="project" value="UniProtKB-EC"/>
</dbReference>
<keyword evidence="12" id="KW-0472">Membrane</keyword>
<evidence type="ECO:0000256" key="10">
    <source>
        <dbReference type="ARBA" id="ARBA00047661"/>
    </source>
</evidence>
<dbReference type="PANTHER" id="PTHR16290">
    <property type="entry name" value="TRANSCRIPTION FACTOR SMIF DECAPPING ENZYME DCP1"/>
    <property type="match status" value="1"/>
</dbReference>
<dbReference type="GO" id="GO:0000290">
    <property type="term" value="P:deadenylation-dependent decapping of nuclear-transcribed mRNA"/>
    <property type="evidence" value="ECO:0007669"/>
    <property type="project" value="InterPro"/>
</dbReference>
<feature type="transmembrane region" description="Helical" evidence="12">
    <location>
        <begin position="423"/>
        <end position="442"/>
    </location>
</feature>
<dbReference type="Ensembl" id="ENSAMXT00005054710.1">
    <property type="protein sequence ID" value="ENSAMXP00005050475.1"/>
    <property type="gene ID" value="ENSAMXG00005022909.1"/>
</dbReference>
<sequence>MESVNKAGHLMSLAALQHYDPYINKLLDVTGQVALYKFNSKASEWEKTDIEGTLFVYARSASPHHGFTIMNRLSTENLVEPINKDLEFQLQDPFLLYRNASLGIYSIWFYDKADCQRIAQLMVQIVKQEALRAQHTSPDRGRTNGCVETRPLDILELLSKAKEEYNRNQSNETDLQVNPDVAQTSDPIKVENTKQSMTAAQQEKPTHSVVKQITVEELFGSSLPKDPAPPVPPGHNHSEPTPGESFLQRLTYGPPPLPLEPLLTPCLTADPGGPGLVPLLQAGGSRDPQHSVSPRLMAPSGTENVPALIGPRGQTGPQAAPQYINPVQGEGHGIPKPAPVPGFIPSTLVTPQSFRDPTPKAPVAFTSTAPAQVHPPLLTHTNKHAACIPSFYTNNKRINNIYYIAVPLNELLVYLHIMDVQISIGHSFSMCLTLSVFLFLVLTDKRSRYFCTAPGPGSCQNHTYRARGARIGGFTAFSQCVPAVCCKST</sequence>